<dbReference type="Proteomes" id="UP000196531">
    <property type="component" value="Unassembled WGS sequence"/>
</dbReference>
<dbReference type="PROSITE" id="PS51257">
    <property type="entry name" value="PROKAR_LIPOPROTEIN"/>
    <property type="match status" value="1"/>
</dbReference>
<keyword evidence="1" id="KW-1015">Disulfide bond</keyword>
<dbReference type="Gene3D" id="3.40.30.10">
    <property type="entry name" value="Glutaredoxin"/>
    <property type="match status" value="1"/>
</dbReference>
<dbReference type="InterPro" id="IPR050455">
    <property type="entry name" value="Tpx_Peroxidase_subfamily"/>
</dbReference>
<feature type="chain" id="PRO_5012893003" description="Redoxin domain-containing protein" evidence="3">
    <location>
        <begin position="20"/>
        <end position="193"/>
    </location>
</feature>
<protein>
    <recommendedName>
        <fullName evidence="4">Redoxin domain-containing protein</fullName>
    </recommendedName>
</protein>
<name>A0A1Y5F7C8_9BACT</name>
<evidence type="ECO:0000256" key="3">
    <source>
        <dbReference type="SAM" id="SignalP"/>
    </source>
</evidence>
<dbReference type="SUPFAM" id="SSF52833">
    <property type="entry name" value="Thioredoxin-like"/>
    <property type="match status" value="1"/>
</dbReference>
<dbReference type="InterPro" id="IPR036249">
    <property type="entry name" value="Thioredoxin-like_sf"/>
</dbReference>
<keyword evidence="3" id="KW-0732">Signal</keyword>
<accession>A0A1Y5F7C8</accession>
<evidence type="ECO:0000256" key="1">
    <source>
        <dbReference type="ARBA" id="ARBA00023157"/>
    </source>
</evidence>
<evidence type="ECO:0000313" key="5">
    <source>
        <dbReference type="EMBL" id="OUR96818.1"/>
    </source>
</evidence>
<dbReference type="Pfam" id="PF08534">
    <property type="entry name" value="Redoxin"/>
    <property type="match status" value="1"/>
</dbReference>
<comment type="caution">
    <text evidence="5">The sequence shown here is derived from an EMBL/GenBank/DDBJ whole genome shotgun (WGS) entry which is preliminary data.</text>
</comment>
<dbReference type="InterPro" id="IPR013740">
    <property type="entry name" value="Redoxin"/>
</dbReference>
<evidence type="ECO:0000256" key="2">
    <source>
        <dbReference type="ARBA" id="ARBA00023284"/>
    </source>
</evidence>
<dbReference type="PANTHER" id="PTHR43110">
    <property type="entry name" value="THIOL PEROXIDASE"/>
    <property type="match status" value="1"/>
</dbReference>
<evidence type="ECO:0000313" key="6">
    <source>
        <dbReference type="Proteomes" id="UP000196531"/>
    </source>
</evidence>
<feature type="signal peptide" evidence="3">
    <location>
        <begin position="1"/>
        <end position="19"/>
    </location>
</feature>
<dbReference type="AlphaFoldDB" id="A0A1Y5F7C8"/>
<organism evidence="5 6">
    <name type="scientific">Halobacteriovorax marinus</name>
    <dbReference type="NCBI Taxonomy" id="97084"/>
    <lineage>
        <taxon>Bacteria</taxon>
        <taxon>Pseudomonadati</taxon>
        <taxon>Bdellovibrionota</taxon>
        <taxon>Bacteriovoracia</taxon>
        <taxon>Bacteriovoracales</taxon>
        <taxon>Halobacteriovoraceae</taxon>
        <taxon>Halobacteriovorax</taxon>
    </lineage>
</organism>
<evidence type="ECO:0000259" key="4">
    <source>
        <dbReference type="Pfam" id="PF08534"/>
    </source>
</evidence>
<dbReference type="EMBL" id="MAAO01000006">
    <property type="protein sequence ID" value="OUR96818.1"/>
    <property type="molecule type" value="Genomic_DNA"/>
</dbReference>
<proteinExistence type="predicted"/>
<dbReference type="GO" id="GO:0016491">
    <property type="term" value="F:oxidoreductase activity"/>
    <property type="evidence" value="ECO:0007669"/>
    <property type="project" value="InterPro"/>
</dbReference>
<feature type="domain" description="Redoxin" evidence="4">
    <location>
        <begin position="73"/>
        <end position="182"/>
    </location>
</feature>
<gene>
    <name evidence="5" type="ORF">A9Q84_10795</name>
</gene>
<sequence length="193" mass="21301">MPRMLVILFLLGAIASCNSAPEITINKESTTPGTHLFAGDKRVELYKGSVAIGDNLNDLLEQKMGQRPIKEITVVNIVPSIDTKVCEAQTHLLGESKKLKSSIAKITISRDLPMAQSRFAREAKLENITYLSDYKTGDFGKSTGLMMKGSELLARGVIVTDAKGIIKYIQIVTNVYHLPDMDRAFNFANKLKK</sequence>
<keyword evidence="2" id="KW-0676">Redox-active center</keyword>
<reference evidence="6" key="1">
    <citation type="journal article" date="2017" name="Proc. Natl. Acad. Sci. U.S.A.">
        <title>Simulation of Deepwater Horizon oil plume reveals substrate specialization within a complex community of hydrocarbon-degraders.</title>
        <authorList>
            <person name="Hu P."/>
            <person name="Dubinsky E.A."/>
            <person name="Probst A.J."/>
            <person name="Wang J."/>
            <person name="Sieber C.M.K."/>
            <person name="Tom L.M."/>
            <person name="Gardinali P."/>
            <person name="Banfield J.F."/>
            <person name="Atlas R.M."/>
            <person name="Andersen G.L."/>
        </authorList>
    </citation>
    <scope>NUCLEOTIDE SEQUENCE [LARGE SCALE GENOMIC DNA]</scope>
</reference>
<dbReference type="PANTHER" id="PTHR43110:SF1">
    <property type="entry name" value="THIOL PEROXIDASE"/>
    <property type="match status" value="1"/>
</dbReference>